<dbReference type="InterPro" id="IPR056778">
    <property type="entry name" value="UPF0261_C"/>
</dbReference>
<feature type="coiled-coil region" evidence="1">
    <location>
        <begin position="299"/>
        <end position="375"/>
    </location>
</feature>
<dbReference type="Gene3D" id="3.40.50.12030">
    <property type="entry name" value="Uncharacterised protein family UPF0261, NC domain"/>
    <property type="match status" value="1"/>
</dbReference>
<keyword evidence="1" id="KW-0175">Coiled coil</keyword>
<organism evidence="3 4">
    <name type="scientific">Vitis vinifera</name>
    <name type="common">Grape</name>
    <dbReference type="NCBI Taxonomy" id="29760"/>
    <lineage>
        <taxon>Eukaryota</taxon>
        <taxon>Viridiplantae</taxon>
        <taxon>Streptophyta</taxon>
        <taxon>Embryophyta</taxon>
        <taxon>Tracheophyta</taxon>
        <taxon>Spermatophyta</taxon>
        <taxon>Magnoliopsida</taxon>
        <taxon>eudicotyledons</taxon>
        <taxon>Gunneridae</taxon>
        <taxon>Pentapetalae</taxon>
        <taxon>rosids</taxon>
        <taxon>Vitales</taxon>
        <taxon>Vitaceae</taxon>
        <taxon>Viteae</taxon>
        <taxon>Vitis</taxon>
    </lineage>
</organism>
<dbReference type="EMBL" id="CP126663">
    <property type="protein sequence ID" value="WKA06835.1"/>
    <property type="molecule type" value="Genomic_DNA"/>
</dbReference>
<dbReference type="Proteomes" id="UP001227230">
    <property type="component" value="Chromosome 16"/>
</dbReference>
<evidence type="ECO:0000256" key="1">
    <source>
        <dbReference type="SAM" id="Coils"/>
    </source>
</evidence>
<keyword evidence="4" id="KW-1185">Reference proteome</keyword>
<dbReference type="PANTHER" id="PTHR43939:SF50">
    <property type="entry name" value="NUCLEOPORIN"/>
    <property type="match status" value="1"/>
</dbReference>
<feature type="domain" description="UPF0261" evidence="2">
    <location>
        <begin position="59"/>
        <end position="107"/>
    </location>
</feature>
<evidence type="ECO:0000259" key="2">
    <source>
        <dbReference type="Pfam" id="PF23189"/>
    </source>
</evidence>
<gene>
    <name evidence="3" type="ORF">VitviT2T_024715</name>
</gene>
<proteinExistence type="predicted"/>
<evidence type="ECO:0000313" key="3">
    <source>
        <dbReference type="EMBL" id="WKA06835.1"/>
    </source>
</evidence>
<reference evidence="3 4" key="1">
    <citation type="journal article" date="2023" name="Hortic Res">
        <title>The complete reference genome for grapevine (Vitis vinifera L.) genetics and breeding.</title>
        <authorList>
            <person name="Shi X."/>
            <person name="Cao S."/>
            <person name="Wang X."/>
            <person name="Huang S."/>
            <person name="Wang Y."/>
            <person name="Liu Z."/>
            <person name="Liu W."/>
            <person name="Leng X."/>
            <person name="Peng Y."/>
            <person name="Wang N."/>
            <person name="Wang Y."/>
            <person name="Ma Z."/>
            <person name="Xu X."/>
            <person name="Zhang F."/>
            <person name="Xue H."/>
            <person name="Zhong H."/>
            <person name="Wang Y."/>
            <person name="Zhang K."/>
            <person name="Velt A."/>
            <person name="Avia K."/>
            <person name="Holtgrawe D."/>
            <person name="Grimplet J."/>
            <person name="Matus J.T."/>
            <person name="Ware D."/>
            <person name="Wu X."/>
            <person name="Wang H."/>
            <person name="Liu C."/>
            <person name="Fang Y."/>
            <person name="Rustenholz C."/>
            <person name="Cheng Z."/>
            <person name="Xiao H."/>
            <person name="Zhou Y."/>
        </authorList>
    </citation>
    <scope>NUCLEOTIDE SEQUENCE [LARGE SCALE GENOMIC DNA]</scope>
    <source>
        <strain evidence="4">cv. Pinot noir / PN40024</strain>
        <tissue evidence="3">Leaf</tissue>
    </source>
</reference>
<accession>A0ABY9DGL0</accession>
<dbReference type="PANTHER" id="PTHR43939">
    <property type="entry name" value="COILED-COIL DOMAIN-CONTAINING PROTEIN 158"/>
    <property type="match status" value="1"/>
</dbReference>
<dbReference type="Pfam" id="PF23189">
    <property type="entry name" value="UPF0261_C"/>
    <property type="match status" value="1"/>
</dbReference>
<sequence>MGIRIRRLIRLLRIWRIHSIQKSLFSSLELRNHSLEDGIKVFMPQVAVAVLLHVYMLSKEEGYETLIFHTTGMGGRAMEDLIIRGFIRCVLDITTTEVADYVVGACTDQQFLVRSQPVPVDKQVNPVGRTNWQALLGFPGGHETQNCNGVVQNLNLVRLGGTENDAEQRNNDPSPTGLMRFDGEIHSAMLGSLMQLLEDSSPLPSHLALMMALEKLEAALTDHEATCSSYKEVSEKFNELHGKNEVATDTLHKIYDDLRKLANDSLGYVEESEISKCKEADELVSFSREEFGSKQKNEILVLKESLRKAEEALVAARSKLQEKATELEQSKQRVSSVIEKLSIAVAKGKGLIVQRETLKQSLAKMFNELERCSQELQSKDASYTSLK</sequence>
<protein>
    <recommendedName>
        <fullName evidence="2">UPF0261 domain-containing protein</fullName>
    </recommendedName>
</protein>
<name>A0ABY9DGL0_VITVI</name>
<evidence type="ECO:0000313" key="4">
    <source>
        <dbReference type="Proteomes" id="UP001227230"/>
    </source>
</evidence>